<proteinExistence type="predicted"/>
<reference evidence="1 2" key="1">
    <citation type="submission" date="2019-03" db="EMBL/GenBank/DDBJ databases">
        <title>First draft genome of Liparis tanakae, snailfish: a comprehensive survey of snailfish specific genes.</title>
        <authorList>
            <person name="Kim W."/>
            <person name="Song I."/>
            <person name="Jeong J.-H."/>
            <person name="Kim D."/>
            <person name="Kim S."/>
            <person name="Ryu S."/>
            <person name="Song J.Y."/>
            <person name="Lee S.K."/>
        </authorList>
    </citation>
    <scope>NUCLEOTIDE SEQUENCE [LARGE SCALE GENOMIC DNA]</scope>
    <source>
        <tissue evidence="1">Muscle</tissue>
    </source>
</reference>
<sequence length="95" mass="10658">MRLAVARRIDSAANTAPLERLQWTTCQKASAASREKACSLRCRFNFEKMWRSVDTATKGFPSSWPTKSKRGFLLLFSFLPPLISVGCYGSPRKGN</sequence>
<evidence type="ECO:0000313" key="1">
    <source>
        <dbReference type="EMBL" id="TNN65717.1"/>
    </source>
</evidence>
<comment type="caution">
    <text evidence="1">The sequence shown here is derived from an EMBL/GenBank/DDBJ whole genome shotgun (WGS) entry which is preliminary data.</text>
</comment>
<evidence type="ECO:0000313" key="2">
    <source>
        <dbReference type="Proteomes" id="UP000314294"/>
    </source>
</evidence>
<accession>A0A4Z2HIW4</accession>
<name>A0A4Z2HIW4_9TELE</name>
<organism evidence="1 2">
    <name type="scientific">Liparis tanakae</name>
    <name type="common">Tanaka's snailfish</name>
    <dbReference type="NCBI Taxonomy" id="230148"/>
    <lineage>
        <taxon>Eukaryota</taxon>
        <taxon>Metazoa</taxon>
        <taxon>Chordata</taxon>
        <taxon>Craniata</taxon>
        <taxon>Vertebrata</taxon>
        <taxon>Euteleostomi</taxon>
        <taxon>Actinopterygii</taxon>
        <taxon>Neopterygii</taxon>
        <taxon>Teleostei</taxon>
        <taxon>Neoteleostei</taxon>
        <taxon>Acanthomorphata</taxon>
        <taxon>Eupercaria</taxon>
        <taxon>Perciformes</taxon>
        <taxon>Cottioidei</taxon>
        <taxon>Cottales</taxon>
        <taxon>Liparidae</taxon>
        <taxon>Liparis</taxon>
    </lineage>
</organism>
<keyword evidence="2" id="KW-1185">Reference proteome</keyword>
<protein>
    <submittedName>
        <fullName evidence="1">Uncharacterized protein</fullName>
    </submittedName>
</protein>
<dbReference type="EMBL" id="SRLO01000230">
    <property type="protein sequence ID" value="TNN65717.1"/>
    <property type="molecule type" value="Genomic_DNA"/>
</dbReference>
<dbReference type="Proteomes" id="UP000314294">
    <property type="component" value="Unassembled WGS sequence"/>
</dbReference>
<dbReference type="AlphaFoldDB" id="A0A4Z2HIW4"/>
<gene>
    <name evidence="1" type="ORF">EYF80_024010</name>
</gene>